<dbReference type="SUPFAM" id="SSF53649">
    <property type="entry name" value="Alkaline phosphatase-like"/>
    <property type="match status" value="1"/>
</dbReference>
<protein>
    <submittedName>
        <fullName evidence="5">Choline-sulfatase</fullName>
        <ecNumber evidence="5">3.1.6.6</ecNumber>
    </submittedName>
</protein>
<dbReference type="AlphaFoldDB" id="A0A6J4V8F5"/>
<dbReference type="InterPro" id="IPR017850">
    <property type="entry name" value="Alkaline_phosphatase_core_sf"/>
</dbReference>
<accession>A0A6J4V8F5</accession>
<dbReference type="Gene3D" id="3.40.720.10">
    <property type="entry name" value="Alkaline Phosphatase, subunit A"/>
    <property type="match status" value="1"/>
</dbReference>
<proteinExistence type="inferred from homology"/>
<organism evidence="5">
    <name type="scientific">uncultured Thermomicrobiales bacterium</name>
    <dbReference type="NCBI Taxonomy" id="1645740"/>
    <lineage>
        <taxon>Bacteria</taxon>
        <taxon>Pseudomonadati</taxon>
        <taxon>Thermomicrobiota</taxon>
        <taxon>Thermomicrobia</taxon>
        <taxon>Thermomicrobiales</taxon>
        <taxon>environmental samples</taxon>
    </lineage>
</organism>
<evidence type="ECO:0000256" key="1">
    <source>
        <dbReference type="ARBA" id="ARBA00008779"/>
    </source>
</evidence>
<dbReference type="PANTHER" id="PTHR42693">
    <property type="entry name" value="ARYLSULFATASE FAMILY MEMBER"/>
    <property type="match status" value="1"/>
</dbReference>
<sequence>MKSAAFYDCLTRVPLLLSWPGRLSAGAIDRNLVSLLDVLPTCLGLAGVPVPPGLEGRMLPGTGADPPRDAVFAEYGAGGPRLRLADLPRLLAEPWPGPLLLLRWREAEGHPAMVRMDRYKYVYDPDDETDELYDLDADPWELTNRARDPAYAAARGRLRDRLLDWALRAQGGGHTPLYFDPATGRNAAEPFVPGPRDAGW</sequence>
<gene>
    <name evidence="5" type="ORF">AVDCRST_MAG18-1694</name>
</gene>
<comment type="similarity">
    <text evidence="1">Belongs to the sulfatase family.</text>
</comment>
<dbReference type="GO" id="GO:0004065">
    <property type="term" value="F:arylsulfatase activity"/>
    <property type="evidence" value="ECO:0007669"/>
    <property type="project" value="TreeGrafter"/>
</dbReference>
<evidence type="ECO:0000313" key="5">
    <source>
        <dbReference type="EMBL" id="CAA9568308.1"/>
    </source>
</evidence>
<evidence type="ECO:0000256" key="2">
    <source>
        <dbReference type="ARBA" id="ARBA00022801"/>
    </source>
</evidence>
<feature type="domain" description="N-sulphoglucosamine sulphohydrolase C-terminal" evidence="4">
    <location>
        <begin position="7"/>
        <end position="59"/>
    </location>
</feature>
<reference evidence="5" key="1">
    <citation type="submission" date="2020-02" db="EMBL/GenBank/DDBJ databases">
        <authorList>
            <person name="Meier V. D."/>
        </authorList>
    </citation>
    <scope>NUCLEOTIDE SEQUENCE</scope>
    <source>
        <strain evidence="5">AVDCRST_MAG18</strain>
    </source>
</reference>
<dbReference type="InterPro" id="IPR050738">
    <property type="entry name" value="Sulfatase"/>
</dbReference>
<dbReference type="GO" id="GO:0047753">
    <property type="term" value="F:choline-sulfatase activity"/>
    <property type="evidence" value="ECO:0007669"/>
    <property type="project" value="UniProtKB-EC"/>
</dbReference>
<dbReference type="EC" id="3.1.6.6" evidence="5"/>
<evidence type="ECO:0000256" key="3">
    <source>
        <dbReference type="SAM" id="MobiDB-lite"/>
    </source>
</evidence>
<name>A0A6J4V8F5_9BACT</name>
<evidence type="ECO:0000259" key="4">
    <source>
        <dbReference type="Pfam" id="PF16347"/>
    </source>
</evidence>
<dbReference type="PANTHER" id="PTHR42693:SF53">
    <property type="entry name" value="ENDO-4-O-SULFATASE"/>
    <property type="match status" value="1"/>
</dbReference>
<dbReference type="EMBL" id="CADCWN010000130">
    <property type="protein sequence ID" value="CAA9568308.1"/>
    <property type="molecule type" value="Genomic_DNA"/>
</dbReference>
<keyword evidence="2 5" id="KW-0378">Hydrolase</keyword>
<feature type="region of interest" description="Disordered" evidence="3">
    <location>
        <begin position="178"/>
        <end position="200"/>
    </location>
</feature>
<dbReference type="Pfam" id="PF16347">
    <property type="entry name" value="SGSH_C"/>
    <property type="match status" value="1"/>
</dbReference>
<dbReference type="InterPro" id="IPR032506">
    <property type="entry name" value="SGSH_C"/>
</dbReference>